<dbReference type="PANTHER" id="PTHR21573:SF0">
    <property type="entry name" value="ER MEMBRANE PROTEIN COMPLEX SUBUNIT 1"/>
    <property type="match status" value="1"/>
</dbReference>
<dbReference type="VEuPathDB" id="PiroplasmaDB:BMR1_01G01280"/>
<dbReference type="InterPro" id="IPR011678">
    <property type="entry name" value="EMC1_C"/>
</dbReference>
<reference evidence="12 13" key="1">
    <citation type="journal article" date="2012" name="Nucleic Acids Res.">
        <title>Sequencing of the smallest Apicomplexan genome from the human pathogen Babesia microti.</title>
        <authorList>
            <person name="Cornillot E."/>
            <person name="Hadj-Kaddour K."/>
            <person name="Dassouli A."/>
            <person name="Noel B."/>
            <person name="Ranwez V."/>
            <person name="Vacherie B."/>
            <person name="Augagneur Y."/>
            <person name="Bres V."/>
            <person name="Duclos A."/>
            <person name="Randazzo S."/>
            <person name="Carcy B."/>
            <person name="Debierre-Grockiego F."/>
            <person name="Delbecq S."/>
            <person name="Moubri-Menage K."/>
            <person name="Shams-Eldin H."/>
            <person name="Usmani-Brown S."/>
            <person name="Bringaud F."/>
            <person name="Wincker P."/>
            <person name="Vivares C.P."/>
            <person name="Schwarz R.T."/>
            <person name="Schetters T.P."/>
            <person name="Krause P.J."/>
            <person name="Gorenflot A."/>
            <person name="Berry V."/>
            <person name="Barbe V."/>
            <person name="Ben Mamoun C."/>
        </authorList>
    </citation>
    <scope>NUCLEOTIDE SEQUENCE [LARGE SCALE GENOMIC DNA]</scope>
    <source>
        <strain evidence="12 13">RI</strain>
    </source>
</reference>
<comment type="subcellular location">
    <subcellularLocation>
        <location evidence="1">Endoplasmic reticulum membrane</location>
        <topology evidence="1">Single-pass type I membrane protein</topology>
    </subcellularLocation>
</comment>
<dbReference type="EMBL" id="FO082871">
    <property type="protein sequence ID" value="SIO73271.1"/>
    <property type="molecule type" value="Genomic_DNA"/>
</dbReference>
<evidence type="ECO:0000256" key="9">
    <source>
        <dbReference type="ARBA" id="ARBA00023180"/>
    </source>
</evidence>
<reference evidence="12 13" key="3">
    <citation type="journal article" date="2016" name="Sci. Rep.">
        <title>Genome-wide diversity and gene expression profiling of Babesia microti isolates identify polymorphic genes that mediate host-pathogen interactions.</title>
        <authorList>
            <person name="Silva J.C."/>
            <person name="Cornillot E."/>
            <person name="McCracken C."/>
            <person name="Usmani-Brown S."/>
            <person name="Dwivedi A."/>
            <person name="Ifeonu O.O."/>
            <person name="Crabtree J."/>
            <person name="Gotia H.T."/>
            <person name="Virji A.Z."/>
            <person name="Reynes C."/>
            <person name="Colinge J."/>
            <person name="Kumar V."/>
            <person name="Lawres L."/>
            <person name="Pazzi J.E."/>
            <person name="Pablo J.V."/>
            <person name="Hung C."/>
            <person name="Brancato J."/>
            <person name="Kumari P."/>
            <person name="Orvis J."/>
            <person name="Tretina K."/>
            <person name="Chibucos M."/>
            <person name="Ott S."/>
            <person name="Sadzewicz L."/>
            <person name="Sengamalay N."/>
            <person name="Shetty A.C."/>
            <person name="Su Q."/>
            <person name="Tallon L."/>
            <person name="Fraser C.M."/>
            <person name="Frutos R."/>
            <person name="Molina D.M."/>
            <person name="Krause P.J."/>
            <person name="Ben Mamoun C."/>
        </authorList>
    </citation>
    <scope>NUCLEOTIDE SEQUENCE [LARGE SCALE GENOMIC DNA]</scope>
    <source>
        <strain evidence="12 13">RI</strain>
    </source>
</reference>
<feature type="signal peptide" evidence="10">
    <location>
        <begin position="1"/>
        <end position="19"/>
    </location>
</feature>
<dbReference type="GO" id="GO:0034975">
    <property type="term" value="P:protein folding in endoplasmic reticulum"/>
    <property type="evidence" value="ECO:0007669"/>
    <property type="project" value="TreeGrafter"/>
</dbReference>
<evidence type="ECO:0000256" key="3">
    <source>
        <dbReference type="ARBA" id="ARBA00020824"/>
    </source>
</evidence>
<accession>A0A1N6LWL3</accession>
<keyword evidence="6" id="KW-0256">Endoplasmic reticulum</keyword>
<protein>
    <recommendedName>
        <fullName evidence="3">ER membrane protein complex subunit 1</fullName>
    </recommendedName>
</protein>
<dbReference type="OrthoDB" id="28092at2759"/>
<dbReference type="RefSeq" id="XP_021337376.1">
    <property type="nucleotide sequence ID" value="XM_021482268.1"/>
</dbReference>
<dbReference type="GeneID" id="24423336"/>
<evidence type="ECO:0000256" key="5">
    <source>
        <dbReference type="ARBA" id="ARBA00022729"/>
    </source>
</evidence>
<dbReference type="KEGG" id="bmic:BMR1_01G01280"/>
<dbReference type="PANTHER" id="PTHR21573">
    <property type="entry name" value="ER MEMBRANE PROTEIN COMPLEX SUBUNIT 1"/>
    <property type="match status" value="1"/>
</dbReference>
<evidence type="ECO:0000256" key="7">
    <source>
        <dbReference type="ARBA" id="ARBA00022989"/>
    </source>
</evidence>
<evidence type="ECO:0000256" key="8">
    <source>
        <dbReference type="ARBA" id="ARBA00023136"/>
    </source>
</evidence>
<keyword evidence="7" id="KW-1133">Transmembrane helix</keyword>
<dbReference type="AlphaFoldDB" id="A0A1N6LWL3"/>
<evidence type="ECO:0000313" key="12">
    <source>
        <dbReference type="EMBL" id="SIO73271.1"/>
    </source>
</evidence>
<evidence type="ECO:0000256" key="4">
    <source>
        <dbReference type="ARBA" id="ARBA00022692"/>
    </source>
</evidence>
<dbReference type="Proteomes" id="UP000002899">
    <property type="component" value="Chromosome I"/>
</dbReference>
<dbReference type="GO" id="GO:0072546">
    <property type="term" value="C:EMC complex"/>
    <property type="evidence" value="ECO:0007669"/>
    <property type="project" value="InterPro"/>
</dbReference>
<comment type="similarity">
    <text evidence="2">Belongs to the EMC1 family.</text>
</comment>
<sequence>MVSSAILFVFLCFTDNVIGEFHLKFIGPALIIRHLPTLTLTHNDIIIATQQGVLARLNGENGDIKWRRQLIRNNGIITKMQFVNDVGGNGVVACSVQFMENANDSTPNKSLVMSVSLLAIDDGSVVAIEADGWDYNDGIGVPSPVIFSDNGFITEVADSTQRVKDFCLLSYRQSIWLATLKTGQLVFTHWKGKERIEWVADPTTYGENAIFTLICPQYGNNKHKHKLKVHLLVQRMVNTNFSTYFPVESIVTLECSPEESMVYEQVTYISDNVNIPSEYLFLSQKSQGQCLAQLATISSIYHLDIYRLDNNSNLQYYRIELGGQSMKFTLDNLDNCTYTLLSQATMDKHLIAVTDDGAKHLKLPQNSTPCYCLDELVYAVTVDEGGKNYVLLYQVMQRVKTIAKFETSNKSKSISACAINKLRWHSLEGGIGNLVLQFDDQTFQSYFQMKFKFERFESLSNVVKTIDLGDQQKYVENKRVLDWFLFETEIIRLLYRMVRNIYLFLAKILPFVAFKIIRPIPFTKSVDPLMHNHKDTTSQIFTCEDFLQFHNTRYSCMLTLGKFDVSCAVTNSDNERIGRNVKFCGPFHHIMYQLYKVHSLKRMATNGFTLSAKGDSGIVYKDILVCLTSNNMIFGIAKKSGDILYHINLRLFNIDGQFSSKSVDNENLVSVISLGDGTLAVSNGENLYFFNGATGHLIKELKLHYEVTHLQLLSPIIELMSIPLLFASDVNKFATLIPPPDGNKSSQAHPYMTQPQMILINKWIEENVTVVKRDGDHIIGYTLTYKSSYDNLNGMVHLELTVKWSVSYPAAAKRIVAISVPSNQSMRGYCEFNSDKTFSLPSLNPHLLYIVSMDTKAQEGCVYKEKMLDVLDASKGKIVTSIILAQGASEPFKLLSTDNLLALHYWNAQFNRHELLVLESYNSHGDLEISSLVFGAPFGVSAMSVTKSRLSVLGKKFIFALSSGHFVVFDESIINARRAAPKNLLTYFFASVQDKILPNQVFPRIRNKVAKEGYVKDYETLIGLENGKVLNLFLPECRRIDSYYSNCPETESHFAAYGHDLAYFTLKINNTKDEYV</sequence>
<evidence type="ECO:0000259" key="11">
    <source>
        <dbReference type="Pfam" id="PF07774"/>
    </source>
</evidence>
<name>A0A1N6LWL3_BABMR</name>
<dbReference type="Pfam" id="PF07774">
    <property type="entry name" value="EMC1_C"/>
    <property type="match status" value="1"/>
</dbReference>
<keyword evidence="13" id="KW-1185">Reference proteome</keyword>
<dbReference type="InterPro" id="IPR026895">
    <property type="entry name" value="EMC1"/>
</dbReference>
<evidence type="ECO:0000256" key="6">
    <source>
        <dbReference type="ARBA" id="ARBA00022824"/>
    </source>
</evidence>
<organism evidence="12 13">
    <name type="scientific">Babesia microti (strain RI)</name>
    <dbReference type="NCBI Taxonomy" id="1133968"/>
    <lineage>
        <taxon>Eukaryota</taxon>
        <taxon>Sar</taxon>
        <taxon>Alveolata</taxon>
        <taxon>Apicomplexa</taxon>
        <taxon>Aconoidasida</taxon>
        <taxon>Piroplasmida</taxon>
        <taxon>Babesiidae</taxon>
        <taxon>Babesia</taxon>
    </lineage>
</organism>
<reference evidence="12 13" key="2">
    <citation type="journal article" date="2013" name="PLoS ONE">
        <title>Whole genome mapping and re-organization of the nuclear and mitochondrial genomes of Babesia microti isolates.</title>
        <authorList>
            <person name="Cornillot E."/>
            <person name="Dassouli A."/>
            <person name="Garg A."/>
            <person name="Pachikara N."/>
            <person name="Randazzo S."/>
            <person name="Depoix D."/>
            <person name="Carcy B."/>
            <person name="Delbecq S."/>
            <person name="Frutos R."/>
            <person name="Silva J.C."/>
            <person name="Sutton R."/>
            <person name="Krause P.J."/>
            <person name="Mamoun C.B."/>
        </authorList>
    </citation>
    <scope>NUCLEOTIDE SEQUENCE [LARGE SCALE GENOMIC DNA]</scope>
    <source>
        <strain evidence="12 13">RI</strain>
    </source>
</reference>
<proteinExistence type="inferred from homology"/>
<evidence type="ECO:0000256" key="10">
    <source>
        <dbReference type="SAM" id="SignalP"/>
    </source>
</evidence>
<evidence type="ECO:0000313" key="13">
    <source>
        <dbReference type="Proteomes" id="UP000002899"/>
    </source>
</evidence>
<feature type="chain" id="PRO_5012975319" description="ER membrane protein complex subunit 1" evidence="10">
    <location>
        <begin position="20"/>
        <end position="1076"/>
    </location>
</feature>
<keyword evidence="4" id="KW-0812">Transmembrane</keyword>
<gene>
    <name evidence="12" type="ORF">BMR1_01G01280</name>
</gene>
<feature type="domain" description="ER membrane protein complex subunit 1 C-terminal" evidence="11">
    <location>
        <begin position="898"/>
        <end position="982"/>
    </location>
</feature>
<keyword evidence="5 10" id="KW-0732">Signal</keyword>
<evidence type="ECO:0000256" key="2">
    <source>
        <dbReference type="ARBA" id="ARBA00007904"/>
    </source>
</evidence>
<keyword evidence="8" id="KW-0472">Membrane</keyword>
<evidence type="ECO:0000256" key="1">
    <source>
        <dbReference type="ARBA" id="ARBA00004115"/>
    </source>
</evidence>
<keyword evidence="9" id="KW-0325">Glycoprotein</keyword>